<dbReference type="STRING" id="461836.A0A0L0DHA0"/>
<dbReference type="eggNOG" id="KOG0565">
    <property type="taxonomic scope" value="Eukaryota"/>
</dbReference>
<dbReference type="Gene3D" id="3.60.10.10">
    <property type="entry name" value="Endonuclease/exonuclease/phosphatase"/>
    <property type="match status" value="1"/>
</dbReference>
<proteinExistence type="predicted"/>
<organism evidence="2 3">
    <name type="scientific">Thecamonas trahens ATCC 50062</name>
    <dbReference type="NCBI Taxonomy" id="461836"/>
    <lineage>
        <taxon>Eukaryota</taxon>
        <taxon>Apusozoa</taxon>
        <taxon>Apusomonadida</taxon>
        <taxon>Apusomonadidae</taxon>
        <taxon>Thecamonas</taxon>
    </lineage>
</organism>
<dbReference type="InterPro" id="IPR000300">
    <property type="entry name" value="IPPc"/>
</dbReference>
<dbReference type="PANTHER" id="PTHR11200:SF291">
    <property type="entry name" value="INOSITOL 5-PHOSPHATASE"/>
    <property type="match status" value="1"/>
</dbReference>
<accession>A0A0L0DHA0</accession>
<dbReference type="PANTHER" id="PTHR11200">
    <property type="entry name" value="INOSITOL 5-PHOSPHATASE"/>
    <property type="match status" value="1"/>
</dbReference>
<sequence length="542" mass="59433">MAAIESFPSLTVVAIDGFLKKKPVLLNMDTASGRICQQIDGGNVEAMDVSAAFRVKNAPNVKVIMNVKGKSKEVEYRFASDKLAEQAYLGFQAALNLREVEGYSPRPLSVFVGTMNMGDAACTDDLEPWIPRNTYDVYAIGVQECEYKPANGGKTEAHWFSQVETHLGSGYVRVSGGSLWSIRIIVLIRAELREFLSDVAINSEATGIGHVAGNKGGIGISFSLGDSSFFFVTSHLAAHQGEVAKRNADFSEIIQGLSKLSVRNVDVTSLYDHVFWFGDLNYRIDLERDAVLAAVEAGNLDEILAADQLAAEMAAGNVFVGFSEAPISFTPTYKFDRGCREYTTTKMRVPSYTDRILWKTAPHIELSATAYDAAHDITTSDHSPVWAAFDTQMLLPFRSAVWDEAFDSRGIVRIRNLCGDNLRSMDLNGYSDPYVIFFGRAVDSIQTPTIKKTLHPTWADNPDEPFNMSLVINEPDYIEHQSIIALVMDEDKMSKDDPLGQAWIPLAPGIGGPHEFTVQLTANGRPAGSLSGTIEVDLDAMV</sequence>
<dbReference type="SUPFAM" id="SSF49562">
    <property type="entry name" value="C2 domain (Calcium/lipid-binding domain, CaLB)"/>
    <property type="match status" value="1"/>
</dbReference>
<dbReference type="SUPFAM" id="SSF56219">
    <property type="entry name" value="DNase I-like"/>
    <property type="match status" value="1"/>
</dbReference>
<dbReference type="Pfam" id="PF00168">
    <property type="entry name" value="C2"/>
    <property type="match status" value="1"/>
</dbReference>
<dbReference type="OMA" id="LETCKNH"/>
<dbReference type="GO" id="GO:0004439">
    <property type="term" value="F:phosphatidylinositol-4,5-bisphosphate 5-phosphatase activity"/>
    <property type="evidence" value="ECO:0007669"/>
    <property type="project" value="TreeGrafter"/>
</dbReference>
<evidence type="ECO:0000313" key="3">
    <source>
        <dbReference type="Proteomes" id="UP000054408"/>
    </source>
</evidence>
<dbReference type="InterPro" id="IPR035892">
    <property type="entry name" value="C2_domain_sf"/>
</dbReference>
<gene>
    <name evidence="2" type="ORF">AMSG_07410</name>
</gene>
<evidence type="ECO:0000259" key="1">
    <source>
        <dbReference type="PROSITE" id="PS50004"/>
    </source>
</evidence>
<dbReference type="InterPro" id="IPR036691">
    <property type="entry name" value="Endo/exonu/phosph_ase_sf"/>
</dbReference>
<name>A0A0L0DHA0_THETB</name>
<dbReference type="CDD" id="cd00030">
    <property type="entry name" value="C2"/>
    <property type="match status" value="1"/>
</dbReference>
<dbReference type="Proteomes" id="UP000054408">
    <property type="component" value="Unassembled WGS sequence"/>
</dbReference>
<reference evidence="2 3" key="1">
    <citation type="submission" date="2010-05" db="EMBL/GenBank/DDBJ databases">
        <title>The Genome Sequence of Thecamonas trahens ATCC 50062.</title>
        <authorList>
            <consortium name="The Broad Institute Genome Sequencing Platform"/>
            <person name="Russ C."/>
            <person name="Cuomo C."/>
            <person name="Shea T."/>
            <person name="Young S.K."/>
            <person name="Zeng Q."/>
            <person name="Koehrsen M."/>
            <person name="Haas B."/>
            <person name="Borodovsky M."/>
            <person name="Guigo R."/>
            <person name="Alvarado L."/>
            <person name="Berlin A."/>
            <person name="Bochicchio J."/>
            <person name="Borenstein D."/>
            <person name="Chapman S."/>
            <person name="Chen Z."/>
            <person name="Freedman E."/>
            <person name="Gellesch M."/>
            <person name="Goldberg J."/>
            <person name="Griggs A."/>
            <person name="Gujja S."/>
            <person name="Heilman E."/>
            <person name="Heiman D."/>
            <person name="Hepburn T."/>
            <person name="Howarth C."/>
            <person name="Jen D."/>
            <person name="Larson L."/>
            <person name="Mehta T."/>
            <person name="Park D."/>
            <person name="Pearson M."/>
            <person name="Roberts A."/>
            <person name="Saif S."/>
            <person name="Shenoy N."/>
            <person name="Sisk P."/>
            <person name="Stolte C."/>
            <person name="Sykes S."/>
            <person name="Thomson T."/>
            <person name="Walk T."/>
            <person name="White J."/>
            <person name="Yandava C."/>
            <person name="Burger G."/>
            <person name="Gray M.W."/>
            <person name="Holland P.W.H."/>
            <person name="King N."/>
            <person name="Lang F.B.F."/>
            <person name="Roger A.J."/>
            <person name="Ruiz-Trillo I."/>
            <person name="Lander E."/>
            <person name="Nusbaum C."/>
        </authorList>
    </citation>
    <scope>NUCLEOTIDE SEQUENCE [LARGE SCALE GENOMIC DNA]</scope>
    <source>
        <strain evidence="2 3">ATCC 50062</strain>
    </source>
</reference>
<feature type="domain" description="C2" evidence="1">
    <location>
        <begin position="392"/>
        <end position="520"/>
    </location>
</feature>
<dbReference type="AlphaFoldDB" id="A0A0L0DHA0"/>
<dbReference type="RefSeq" id="XP_013755919.1">
    <property type="nucleotide sequence ID" value="XM_013900465.1"/>
</dbReference>
<protein>
    <submittedName>
        <fullName evidence="2">Inositol 5-phosphatase 1</fullName>
    </submittedName>
</protein>
<dbReference type="SMART" id="SM00128">
    <property type="entry name" value="IPPc"/>
    <property type="match status" value="1"/>
</dbReference>
<dbReference type="Pfam" id="PF22669">
    <property type="entry name" value="Exo_endo_phos2"/>
    <property type="match status" value="1"/>
</dbReference>
<dbReference type="GO" id="GO:0046856">
    <property type="term" value="P:phosphatidylinositol dephosphorylation"/>
    <property type="evidence" value="ECO:0007669"/>
    <property type="project" value="InterPro"/>
</dbReference>
<dbReference type="OrthoDB" id="62798at2759"/>
<dbReference type="PROSITE" id="PS50004">
    <property type="entry name" value="C2"/>
    <property type="match status" value="1"/>
</dbReference>
<keyword evidence="3" id="KW-1185">Reference proteome</keyword>
<dbReference type="Gene3D" id="2.60.40.150">
    <property type="entry name" value="C2 domain"/>
    <property type="match status" value="1"/>
</dbReference>
<dbReference type="EMBL" id="GL349468">
    <property type="protein sequence ID" value="KNC51516.1"/>
    <property type="molecule type" value="Genomic_DNA"/>
</dbReference>
<dbReference type="GeneID" id="25566334"/>
<dbReference type="InterPro" id="IPR046985">
    <property type="entry name" value="IP5"/>
</dbReference>
<evidence type="ECO:0000313" key="2">
    <source>
        <dbReference type="EMBL" id="KNC51516.1"/>
    </source>
</evidence>
<dbReference type="SMART" id="SM00239">
    <property type="entry name" value="C2"/>
    <property type="match status" value="1"/>
</dbReference>
<dbReference type="InterPro" id="IPR000008">
    <property type="entry name" value="C2_dom"/>
</dbReference>